<dbReference type="InterPro" id="IPR011600">
    <property type="entry name" value="Pept_C14_caspase"/>
</dbReference>
<evidence type="ECO:0000259" key="5">
    <source>
        <dbReference type="PROSITE" id="PS50208"/>
    </source>
</evidence>
<reference evidence="7 8" key="1">
    <citation type="submission" date="2010-10" db="EMBL/GenBank/DDBJ databases">
        <title>Complete sequence of Mesorhizobium opportunistum WSM2075.</title>
        <authorList>
            <consortium name="US DOE Joint Genome Institute"/>
            <person name="Lucas S."/>
            <person name="Copeland A."/>
            <person name="Lapidus A."/>
            <person name="Cheng J.-F."/>
            <person name="Bruce D."/>
            <person name="Goodwin L."/>
            <person name="Pitluck S."/>
            <person name="Chertkov O."/>
            <person name="Misra M."/>
            <person name="Detter J.C."/>
            <person name="Han C."/>
            <person name="Tapia R."/>
            <person name="Land M."/>
            <person name="Hauser L."/>
            <person name="Kyrpides N."/>
            <person name="Ovchinnikova G."/>
            <person name="Mavrommatis K.M."/>
            <person name="Tiwari R.P."/>
            <person name="Howieson J.G."/>
            <person name="O'Hara G.W."/>
            <person name="Nandasena K.G."/>
            <person name="Woyke T."/>
        </authorList>
    </citation>
    <scope>NUCLEOTIDE SEQUENCE [LARGE SCALE GENOMIC DNA]</scope>
    <source>
        <strain evidence="8">LMG 24607 / HAMBI 3007 / WSM2075</strain>
    </source>
</reference>
<dbReference type="InterPro" id="IPR052039">
    <property type="entry name" value="Caspase-related_regulators"/>
</dbReference>
<dbReference type="Gene3D" id="3.50.4.10">
    <property type="entry name" value="Hepatocyte Growth Factor"/>
    <property type="match status" value="2"/>
</dbReference>
<dbReference type="AlphaFoldDB" id="F7Y3J3"/>
<dbReference type="GO" id="GO:0005576">
    <property type="term" value="C:extracellular region"/>
    <property type="evidence" value="ECO:0007669"/>
    <property type="project" value="InterPro"/>
</dbReference>
<dbReference type="PANTHER" id="PTHR22576:SF37">
    <property type="entry name" value="MUCOSA-ASSOCIATED LYMPHOID TISSUE LYMPHOMA TRANSLOCATION PROTEIN 1"/>
    <property type="match status" value="1"/>
</dbReference>
<dbReference type="CDD" id="cd01100">
    <property type="entry name" value="APPLE_Factor_XI_like"/>
    <property type="match status" value="1"/>
</dbReference>
<dbReference type="HOGENOM" id="CLU_483799_0_0_5"/>
<feature type="domain" description="Caspase family p20" evidence="5">
    <location>
        <begin position="46"/>
        <end position="175"/>
    </location>
</feature>
<dbReference type="InterPro" id="IPR029030">
    <property type="entry name" value="Caspase-like_dom_sf"/>
</dbReference>
<sequence length="563" mass="61961">MLERLRPGFGVMRVWRFGWGGWMHRVVTALGLMLWCILFALPSLAADKVALVIGNSNYDHVGLLPNPKNDADDVAAALEGVGFSVRKATDVTFDQMRQALGAFSHDAAQADMAVVFFAGHGIEVDKHNFLLPTDAKLESDLDVNFQTVPLDMVVDAVSRAHSLRLVFLDACRNNPFANRMRLSDATRSIGRGLSPIEPKGSTIVFYSARDGTVASDGSGRNSPYSQALLKYLPQADLDVDKMLRKIRDDVLKATNNVQEPTTYGLLPSEDIFLVQSRSAVSLVEKPKGDDPPVTVPAAIPVDPAATEWAAIENLESPAILRTFIQAHGDTVYGKYAEARLAELQERERQRQQTGEQQSSQPPPASQASLQSPQYNIPSTTPAPPRHWYLATYSNVDFYGGDLYSKGLESASLDQCAQTCAANLSCKLFTYNSAKNRCFPKSGFSYAQIMSGAQAGYFFESERRDQAPTFRAEWEIFVKADLLGGDNYSARASSYDDCLLMCKSDQSCRAFSYVPFGKSKSCWIKTFAATLPTYSQKTERGIVSGRRADMVVRADGVYDTAARY</sequence>
<dbReference type="SMART" id="SM00473">
    <property type="entry name" value="PAN_AP"/>
    <property type="match status" value="2"/>
</dbReference>
<feature type="region of interest" description="Disordered" evidence="4">
    <location>
        <begin position="344"/>
        <end position="377"/>
    </location>
</feature>
<gene>
    <name evidence="7" type="ordered locus">Mesop_3949</name>
</gene>
<dbReference type="EMBL" id="CP002279">
    <property type="protein sequence ID" value="AEH88386.1"/>
    <property type="molecule type" value="Genomic_DNA"/>
</dbReference>
<feature type="domain" description="Apple" evidence="6">
    <location>
        <begin position="382"/>
        <end position="461"/>
    </location>
</feature>
<dbReference type="GO" id="GO:0006508">
    <property type="term" value="P:proteolysis"/>
    <property type="evidence" value="ECO:0007669"/>
    <property type="project" value="InterPro"/>
</dbReference>
<evidence type="ECO:0000256" key="1">
    <source>
        <dbReference type="ARBA" id="ARBA00010134"/>
    </source>
</evidence>
<dbReference type="PANTHER" id="PTHR22576">
    <property type="entry name" value="MUCOSA ASSOCIATED LYMPHOID TISSUE LYMPHOMA TRANSLOCATION PROTEIN 1/PARACASPASE"/>
    <property type="match status" value="1"/>
</dbReference>
<dbReference type="SMART" id="SM00223">
    <property type="entry name" value="APPLE"/>
    <property type="match status" value="2"/>
</dbReference>
<proteinExistence type="inferred from homology"/>
<organism evidence="7 8">
    <name type="scientific">Mesorhizobium opportunistum (strain LMG 24607 / HAMBI 3007 / WSM2075)</name>
    <dbReference type="NCBI Taxonomy" id="536019"/>
    <lineage>
        <taxon>Bacteria</taxon>
        <taxon>Pseudomonadati</taxon>
        <taxon>Pseudomonadota</taxon>
        <taxon>Alphaproteobacteria</taxon>
        <taxon>Hyphomicrobiales</taxon>
        <taxon>Phyllobacteriaceae</taxon>
        <taxon>Mesorhizobium</taxon>
    </lineage>
</organism>
<dbReference type="Pfam" id="PF00024">
    <property type="entry name" value="PAN_1"/>
    <property type="match status" value="1"/>
</dbReference>
<dbReference type="InterPro" id="IPR015917">
    <property type="entry name" value="Pept_C14A"/>
</dbReference>
<dbReference type="Gene3D" id="3.40.50.1460">
    <property type="match status" value="1"/>
</dbReference>
<keyword evidence="2" id="KW-0677">Repeat</keyword>
<dbReference type="eggNOG" id="COG2373">
    <property type="taxonomic scope" value="Bacteria"/>
</dbReference>
<dbReference type="GO" id="GO:0004197">
    <property type="term" value="F:cysteine-type endopeptidase activity"/>
    <property type="evidence" value="ECO:0007669"/>
    <property type="project" value="InterPro"/>
</dbReference>
<dbReference type="PROSITE" id="PS50948">
    <property type="entry name" value="PAN"/>
    <property type="match status" value="1"/>
</dbReference>
<evidence type="ECO:0000313" key="7">
    <source>
        <dbReference type="EMBL" id="AEH88386.1"/>
    </source>
</evidence>
<evidence type="ECO:0000313" key="8">
    <source>
        <dbReference type="Proteomes" id="UP000001623"/>
    </source>
</evidence>
<evidence type="ECO:0000259" key="6">
    <source>
        <dbReference type="PROSITE" id="PS50948"/>
    </source>
</evidence>
<evidence type="ECO:0000256" key="3">
    <source>
        <dbReference type="ARBA" id="ARBA00023157"/>
    </source>
</evidence>
<dbReference type="InterPro" id="IPR003609">
    <property type="entry name" value="Pan_app"/>
</dbReference>
<protein>
    <submittedName>
        <fullName evidence="7">Peptidase C14 caspase catalytic subunit p20</fullName>
    </submittedName>
</protein>
<dbReference type="Pfam" id="PF00656">
    <property type="entry name" value="Peptidase_C14"/>
    <property type="match status" value="1"/>
</dbReference>
<dbReference type="SUPFAM" id="SSF52129">
    <property type="entry name" value="Caspase-like"/>
    <property type="match status" value="1"/>
</dbReference>
<comment type="similarity">
    <text evidence="1">Belongs to the peptidase C14A family.</text>
</comment>
<dbReference type="eggNOG" id="COG4249">
    <property type="taxonomic scope" value="Bacteria"/>
</dbReference>
<dbReference type="SMART" id="SM00115">
    <property type="entry name" value="CASc"/>
    <property type="match status" value="1"/>
</dbReference>
<accession>F7Y3J3</accession>
<keyword evidence="3" id="KW-1015">Disulfide bond</keyword>
<dbReference type="InterPro" id="IPR000177">
    <property type="entry name" value="Apple"/>
</dbReference>
<evidence type="ECO:0000256" key="2">
    <source>
        <dbReference type="ARBA" id="ARBA00022737"/>
    </source>
</evidence>
<dbReference type="Pfam" id="PF14295">
    <property type="entry name" value="PAN_4"/>
    <property type="match status" value="1"/>
</dbReference>
<dbReference type="PROSITE" id="PS50208">
    <property type="entry name" value="CASPASE_P20"/>
    <property type="match status" value="1"/>
</dbReference>
<dbReference type="KEGG" id="mop:Mesop_3949"/>
<dbReference type="SUPFAM" id="SSF57414">
    <property type="entry name" value="Hairpin loop containing domain-like"/>
    <property type="match status" value="1"/>
</dbReference>
<name>F7Y3J3_MESOW</name>
<evidence type="ECO:0000256" key="4">
    <source>
        <dbReference type="SAM" id="MobiDB-lite"/>
    </source>
</evidence>
<dbReference type="InterPro" id="IPR001309">
    <property type="entry name" value="Pept_C14_p20"/>
</dbReference>
<dbReference type="Proteomes" id="UP000001623">
    <property type="component" value="Chromosome"/>
</dbReference>